<dbReference type="AlphaFoldDB" id="A0A4U5M8P3"/>
<name>A0A4U5M8P3_STECR</name>
<proteinExistence type="predicted"/>
<keyword evidence="1" id="KW-1133">Transmembrane helix</keyword>
<organism evidence="2 3">
    <name type="scientific">Steinernema carpocapsae</name>
    <name type="common">Entomopathogenic nematode</name>
    <dbReference type="NCBI Taxonomy" id="34508"/>
    <lineage>
        <taxon>Eukaryota</taxon>
        <taxon>Metazoa</taxon>
        <taxon>Ecdysozoa</taxon>
        <taxon>Nematoda</taxon>
        <taxon>Chromadorea</taxon>
        <taxon>Rhabditida</taxon>
        <taxon>Tylenchina</taxon>
        <taxon>Panagrolaimomorpha</taxon>
        <taxon>Strongyloidoidea</taxon>
        <taxon>Steinernematidae</taxon>
        <taxon>Steinernema</taxon>
    </lineage>
</organism>
<comment type="caution">
    <text evidence="2">The sequence shown here is derived from an EMBL/GenBank/DDBJ whole genome shotgun (WGS) entry which is preliminary data.</text>
</comment>
<reference evidence="2 3" key="2">
    <citation type="journal article" date="2019" name="G3 (Bethesda)">
        <title>Hybrid Assembly of the Genome of the Entomopathogenic Nematode Steinernema carpocapsae Identifies the X-Chromosome.</title>
        <authorList>
            <person name="Serra L."/>
            <person name="Macchietto M."/>
            <person name="Macias-Munoz A."/>
            <person name="McGill C.J."/>
            <person name="Rodriguez I.M."/>
            <person name="Rodriguez B."/>
            <person name="Murad R."/>
            <person name="Mortazavi A."/>
        </authorList>
    </citation>
    <scope>NUCLEOTIDE SEQUENCE [LARGE SCALE GENOMIC DNA]</scope>
    <source>
        <strain evidence="2 3">ALL</strain>
    </source>
</reference>
<keyword evidence="1" id="KW-0472">Membrane</keyword>
<gene>
    <name evidence="2" type="ORF">L596_025755</name>
</gene>
<keyword evidence="3" id="KW-1185">Reference proteome</keyword>
<keyword evidence="1" id="KW-0812">Transmembrane</keyword>
<dbReference type="Proteomes" id="UP000298663">
    <property type="component" value="Unassembled WGS sequence"/>
</dbReference>
<evidence type="ECO:0000313" key="2">
    <source>
        <dbReference type="EMBL" id="TKR65339.1"/>
    </source>
</evidence>
<evidence type="ECO:0000313" key="3">
    <source>
        <dbReference type="Proteomes" id="UP000298663"/>
    </source>
</evidence>
<reference evidence="2 3" key="1">
    <citation type="journal article" date="2015" name="Genome Biol.">
        <title>Comparative genomics of Steinernema reveals deeply conserved gene regulatory networks.</title>
        <authorList>
            <person name="Dillman A.R."/>
            <person name="Macchietto M."/>
            <person name="Porter C.F."/>
            <person name="Rogers A."/>
            <person name="Williams B."/>
            <person name="Antoshechkin I."/>
            <person name="Lee M.M."/>
            <person name="Goodwin Z."/>
            <person name="Lu X."/>
            <person name="Lewis E.E."/>
            <person name="Goodrich-Blair H."/>
            <person name="Stock S.P."/>
            <person name="Adams B.J."/>
            <person name="Sternberg P.W."/>
            <person name="Mortazavi A."/>
        </authorList>
    </citation>
    <scope>NUCLEOTIDE SEQUENCE [LARGE SCALE GENOMIC DNA]</scope>
    <source>
        <strain evidence="2 3">ALL</strain>
    </source>
</reference>
<evidence type="ECO:0000256" key="1">
    <source>
        <dbReference type="SAM" id="Phobius"/>
    </source>
</evidence>
<protein>
    <submittedName>
        <fullName evidence="2">Uncharacterized protein</fullName>
    </submittedName>
</protein>
<accession>A0A4U5M8P3</accession>
<dbReference type="EMBL" id="AZBU02000009">
    <property type="protein sequence ID" value="TKR65339.1"/>
    <property type="molecule type" value="Genomic_DNA"/>
</dbReference>
<sequence>MGRTRITNNAVFYFGKLRVMLTTGQTKSDRHVFWGKYSTSLAELLTRSPMTEWKNCCGEGRNAPTLIDYGCFNGKCPYFLAFDTTELNCFTVEGCEIAYGPKTMFHNIAVVPKQAITKDKIQYIEEWTTNSINTLKTSGAPFTSARNVKAVKTTVKRSQETTETKSKENDFKEKSEITKNLISNVISGMSGRVFVLFALLWIGGADERNNKRANLDERRLCRGRFEGTDYYEPSHPVCIYMVDITLGGTFEF</sequence>
<feature type="transmembrane region" description="Helical" evidence="1">
    <location>
        <begin position="181"/>
        <end position="202"/>
    </location>
</feature>